<keyword evidence="2" id="KW-0677">Repeat</keyword>
<dbReference type="Proteomes" id="UP000649617">
    <property type="component" value="Unassembled WGS sequence"/>
</dbReference>
<evidence type="ECO:0000256" key="2">
    <source>
        <dbReference type="ARBA" id="ARBA00022737"/>
    </source>
</evidence>
<dbReference type="EMBL" id="CAJNIZ010033336">
    <property type="protein sequence ID" value="CAE7544649.1"/>
    <property type="molecule type" value="Genomic_DNA"/>
</dbReference>
<dbReference type="SMART" id="SM00612">
    <property type="entry name" value="Kelch"/>
    <property type="match status" value="3"/>
</dbReference>
<dbReference type="AlphaFoldDB" id="A0A812TZG9"/>
<dbReference type="Pfam" id="PF24681">
    <property type="entry name" value="Kelch_KLHDC2_KLHL20_DRC7"/>
    <property type="match status" value="1"/>
</dbReference>
<sequence length="330" mass="36490">MQSESILTQCMSYADRFLAIELFNTCRVLARGFRSNPQMLPGVHLTLGHQMWEWHPKPGTLRLLGHSIPRTQSSHSTLAQQRDVVVISGGGFGSVVRRVTRSTSLLMKPTGHWESLPPMVKKREFHAAAFLKGKLYVSGGLNDEFGQDKTGEEAVHGSVECFDPGTKSWCQLPRMTMRRYHHACTSHLGCLVVTGGISPDRLGGEGPLATAERYDPSKQRWSQMPAMSTERSRHSLVSIDSTLYACGGTSPGTTHAFEYLDATLSSWVLLPLWNRPDAIQTCLASTGCQGQLYILSCKPSAAFQADQACLQRFDPSTCEWSEMPLKVRTS</sequence>
<keyword evidence="1" id="KW-0880">Kelch repeat</keyword>
<evidence type="ECO:0000313" key="3">
    <source>
        <dbReference type="EMBL" id="CAE7544649.1"/>
    </source>
</evidence>
<evidence type="ECO:0000256" key="1">
    <source>
        <dbReference type="ARBA" id="ARBA00022441"/>
    </source>
</evidence>
<evidence type="ECO:0000313" key="4">
    <source>
        <dbReference type="Proteomes" id="UP000649617"/>
    </source>
</evidence>
<dbReference type="SUPFAM" id="SSF117281">
    <property type="entry name" value="Kelch motif"/>
    <property type="match status" value="1"/>
</dbReference>
<dbReference type="OrthoDB" id="45365at2759"/>
<organism evidence="3 4">
    <name type="scientific">Symbiodinium pilosum</name>
    <name type="common">Dinoflagellate</name>
    <dbReference type="NCBI Taxonomy" id="2952"/>
    <lineage>
        <taxon>Eukaryota</taxon>
        <taxon>Sar</taxon>
        <taxon>Alveolata</taxon>
        <taxon>Dinophyceae</taxon>
        <taxon>Suessiales</taxon>
        <taxon>Symbiodiniaceae</taxon>
        <taxon>Symbiodinium</taxon>
    </lineage>
</organism>
<dbReference type="PANTHER" id="PTHR45632:SF3">
    <property type="entry name" value="KELCH-LIKE PROTEIN 32"/>
    <property type="match status" value="1"/>
</dbReference>
<reference evidence="3" key="1">
    <citation type="submission" date="2021-02" db="EMBL/GenBank/DDBJ databases">
        <authorList>
            <person name="Dougan E. K."/>
            <person name="Rhodes N."/>
            <person name="Thang M."/>
            <person name="Chan C."/>
        </authorList>
    </citation>
    <scope>NUCLEOTIDE SEQUENCE</scope>
</reference>
<dbReference type="InterPro" id="IPR006652">
    <property type="entry name" value="Kelch_1"/>
</dbReference>
<protein>
    <submittedName>
        <fullName evidence="3">KLHL13 protein</fullName>
    </submittedName>
</protein>
<accession>A0A812TZG9</accession>
<name>A0A812TZG9_SYMPI</name>
<gene>
    <name evidence="3" type="primary">KLHL13</name>
    <name evidence="3" type="ORF">SPIL2461_LOCUS14441</name>
</gene>
<dbReference type="PANTHER" id="PTHR45632">
    <property type="entry name" value="LD33804P"/>
    <property type="match status" value="1"/>
</dbReference>
<keyword evidence="4" id="KW-1185">Reference proteome</keyword>
<proteinExistence type="predicted"/>
<comment type="caution">
    <text evidence="3">The sequence shown here is derived from an EMBL/GenBank/DDBJ whole genome shotgun (WGS) entry which is preliminary data.</text>
</comment>
<dbReference type="InterPro" id="IPR015915">
    <property type="entry name" value="Kelch-typ_b-propeller"/>
</dbReference>
<dbReference type="Gene3D" id="2.120.10.80">
    <property type="entry name" value="Kelch-type beta propeller"/>
    <property type="match status" value="1"/>
</dbReference>